<evidence type="ECO:0008006" key="4">
    <source>
        <dbReference type="Google" id="ProtNLM"/>
    </source>
</evidence>
<keyword evidence="3" id="KW-1185">Reference proteome</keyword>
<organism evidence="2 3">
    <name type="scientific">Mixia osmundae (strain CBS 9802 / IAM 14324 / JCM 22182 / KY 12970)</name>
    <dbReference type="NCBI Taxonomy" id="764103"/>
    <lineage>
        <taxon>Eukaryota</taxon>
        <taxon>Fungi</taxon>
        <taxon>Dikarya</taxon>
        <taxon>Basidiomycota</taxon>
        <taxon>Pucciniomycotina</taxon>
        <taxon>Mixiomycetes</taxon>
        <taxon>Mixiales</taxon>
        <taxon>Mixiaceae</taxon>
        <taxon>Mixia</taxon>
    </lineage>
</organism>
<evidence type="ECO:0000313" key="3">
    <source>
        <dbReference type="Proteomes" id="UP000009131"/>
    </source>
</evidence>
<protein>
    <recommendedName>
        <fullName evidence="4">BHLH domain-containing protein</fullName>
    </recommendedName>
</protein>
<dbReference type="Gene3D" id="4.10.280.10">
    <property type="entry name" value="Helix-loop-helix DNA-binding domain"/>
    <property type="match status" value="1"/>
</dbReference>
<proteinExistence type="predicted"/>
<name>G7E3S3_MIXOS</name>
<sequence length="431" mass="46919">MQRPPELHEWQLPPNGSSDGRRQLVDAFATLSNEAAASRASLAKGRQLSITPVSHDHYMASHITPKAEGPPLMPMPVAYEDFQYSLPDLPMDQDLPNDSAFLLGSSAEFDMSLLDASYRDGLPRDMPLGLPPTSFGGQAPQGKPSDLFDPSEKALFSDFLHSLEVNQDFLFNPDLPPDLPKLDDPSGLPGSQEGTQLGEEIERLHLRHKPSTELPRSASLKDLSARPVDATRVKKYRRTDHAEGGMDIEDEQKPRIPCSPAKTRVRRPSLRSQTSSTETARPTGPYWRPNAALARIRAPSTDASPSRSAGQTEASLKKANGSIVSEQKRRTLIRGGFKELVEMLQAAESVSGLSIGSAEPDANLANLTADERKARKAKSKGRGRGRKGEAGAGASKSVVLSQAVKYVLWVSEGNRALEEEVRRIESTAGLY</sequence>
<reference evidence="2 3" key="2">
    <citation type="journal article" date="2012" name="Open Biol.">
        <title>Characteristics of nucleosomes and linker DNA regions on the genome of the basidiomycete Mixia osmundae revealed by mono- and dinucleosome mapping.</title>
        <authorList>
            <person name="Nishida H."/>
            <person name="Kondo S."/>
            <person name="Matsumoto T."/>
            <person name="Suzuki Y."/>
            <person name="Yoshikawa H."/>
            <person name="Taylor T.D."/>
            <person name="Sugiyama J."/>
        </authorList>
    </citation>
    <scope>NUCLEOTIDE SEQUENCE [LARGE SCALE GENOMIC DNA]</scope>
    <source>
        <strain evidence="3">CBS 9802 / IAM 14324 / JCM 22182 / KY 12970</strain>
    </source>
</reference>
<dbReference type="OrthoDB" id="5778525at2759"/>
<gene>
    <name evidence="2" type="primary">Mo04161</name>
    <name evidence="2" type="ORF">E5Q_04161</name>
</gene>
<feature type="compositionally biased region" description="Basic residues" evidence="1">
    <location>
        <begin position="374"/>
        <end position="385"/>
    </location>
</feature>
<accession>G7E3S3</accession>
<feature type="region of interest" description="Disordered" evidence="1">
    <location>
        <begin position="364"/>
        <end position="394"/>
    </location>
</feature>
<dbReference type="EMBL" id="BABT02000126">
    <property type="protein sequence ID" value="GAA97483.1"/>
    <property type="molecule type" value="Genomic_DNA"/>
</dbReference>
<dbReference type="InterPro" id="IPR036638">
    <property type="entry name" value="HLH_DNA-bd_sf"/>
</dbReference>
<dbReference type="STRING" id="764103.G7E3S3"/>
<feature type="compositionally biased region" description="Polar residues" evidence="1">
    <location>
        <begin position="301"/>
        <end position="314"/>
    </location>
</feature>
<feature type="region of interest" description="Disordered" evidence="1">
    <location>
        <begin position="237"/>
        <end position="325"/>
    </location>
</feature>
<dbReference type="HOGENOM" id="CLU_030585_0_0_1"/>
<dbReference type="SUPFAM" id="SSF47459">
    <property type="entry name" value="HLH, helix-loop-helix DNA-binding domain"/>
    <property type="match status" value="1"/>
</dbReference>
<dbReference type="RefSeq" id="XP_014570579.1">
    <property type="nucleotide sequence ID" value="XM_014715093.1"/>
</dbReference>
<dbReference type="InParanoid" id="G7E3S3"/>
<feature type="compositionally biased region" description="Polar residues" evidence="1">
    <location>
        <begin position="270"/>
        <end position="280"/>
    </location>
</feature>
<dbReference type="eggNOG" id="ENOG502S8TF">
    <property type="taxonomic scope" value="Eukaryota"/>
</dbReference>
<evidence type="ECO:0000313" key="2">
    <source>
        <dbReference type="EMBL" id="GAA97483.1"/>
    </source>
</evidence>
<reference evidence="2 3" key="1">
    <citation type="journal article" date="2011" name="J. Gen. Appl. Microbiol.">
        <title>Draft genome sequencing of the enigmatic basidiomycete Mixia osmundae.</title>
        <authorList>
            <person name="Nishida H."/>
            <person name="Nagatsuka Y."/>
            <person name="Sugiyama J."/>
        </authorList>
    </citation>
    <scope>NUCLEOTIDE SEQUENCE [LARGE SCALE GENOMIC DNA]</scope>
    <source>
        <strain evidence="3">CBS 9802 / IAM 14324 / JCM 22182 / KY 12970</strain>
    </source>
</reference>
<dbReference type="Proteomes" id="UP000009131">
    <property type="component" value="Unassembled WGS sequence"/>
</dbReference>
<feature type="region of interest" description="Disordered" evidence="1">
    <location>
        <begin position="172"/>
        <end position="194"/>
    </location>
</feature>
<evidence type="ECO:0000256" key="1">
    <source>
        <dbReference type="SAM" id="MobiDB-lite"/>
    </source>
</evidence>
<feature type="region of interest" description="Disordered" evidence="1">
    <location>
        <begin position="1"/>
        <end position="21"/>
    </location>
</feature>
<comment type="caution">
    <text evidence="2">The sequence shown here is derived from an EMBL/GenBank/DDBJ whole genome shotgun (WGS) entry which is preliminary data.</text>
</comment>
<dbReference type="GO" id="GO:0046983">
    <property type="term" value="F:protein dimerization activity"/>
    <property type="evidence" value="ECO:0007669"/>
    <property type="project" value="InterPro"/>
</dbReference>
<dbReference type="AlphaFoldDB" id="G7E3S3"/>